<dbReference type="GO" id="GO:0032259">
    <property type="term" value="P:methylation"/>
    <property type="evidence" value="ECO:0007669"/>
    <property type="project" value="UniProtKB-KW"/>
</dbReference>
<evidence type="ECO:0000259" key="7">
    <source>
        <dbReference type="Pfam" id="PF00590"/>
    </source>
</evidence>
<dbReference type="PANTHER" id="PTHR45790">
    <property type="entry name" value="SIROHEME SYNTHASE-RELATED"/>
    <property type="match status" value="1"/>
</dbReference>
<evidence type="ECO:0000256" key="5">
    <source>
        <dbReference type="ARBA" id="ARBA00023244"/>
    </source>
</evidence>
<keyword evidence="3 6" id="KW-0808">Transferase</keyword>
<dbReference type="InterPro" id="IPR003043">
    <property type="entry name" value="Uropor_MeTrfase_CS"/>
</dbReference>
<evidence type="ECO:0000259" key="8">
    <source>
        <dbReference type="Pfam" id="PF02602"/>
    </source>
</evidence>
<dbReference type="RefSeq" id="WP_202768887.1">
    <property type="nucleotide sequence ID" value="NZ_JAESWA010000024.1"/>
</dbReference>
<dbReference type="SUPFAM" id="SSF53790">
    <property type="entry name" value="Tetrapyrrole methylase"/>
    <property type="match status" value="1"/>
</dbReference>
<evidence type="ECO:0000313" key="9">
    <source>
        <dbReference type="EMBL" id="MBL4933449.1"/>
    </source>
</evidence>
<dbReference type="GO" id="GO:0004851">
    <property type="term" value="F:uroporphyrin-III C-methyltransferase activity"/>
    <property type="evidence" value="ECO:0007669"/>
    <property type="project" value="UniProtKB-EC"/>
</dbReference>
<dbReference type="PROSITE" id="PS00839">
    <property type="entry name" value="SUMT_1"/>
    <property type="match status" value="1"/>
</dbReference>
<evidence type="ECO:0000313" key="10">
    <source>
        <dbReference type="Proteomes" id="UP000623681"/>
    </source>
</evidence>
<evidence type="ECO:0000256" key="2">
    <source>
        <dbReference type="ARBA" id="ARBA00022603"/>
    </source>
</evidence>
<dbReference type="AlphaFoldDB" id="A0A937K5U4"/>
<dbReference type="Gene3D" id="3.30.950.10">
    <property type="entry name" value="Methyltransferase, Cobalt-precorrin-4 Transmethylase, Domain 2"/>
    <property type="match status" value="1"/>
</dbReference>
<dbReference type="FunFam" id="3.40.1010.10:FF:000001">
    <property type="entry name" value="Siroheme synthase"/>
    <property type="match status" value="1"/>
</dbReference>
<dbReference type="InterPro" id="IPR003754">
    <property type="entry name" value="4pyrrol_synth_uPrphyn_synth"/>
</dbReference>
<dbReference type="CDD" id="cd06578">
    <property type="entry name" value="HemD"/>
    <property type="match status" value="1"/>
</dbReference>
<dbReference type="InterPro" id="IPR036108">
    <property type="entry name" value="4pyrrol_syn_uPrphyn_synt_sf"/>
</dbReference>
<dbReference type="Pfam" id="PF02602">
    <property type="entry name" value="HEM4"/>
    <property type="match status" value="1"/>
</dbReference>
<dbReference type="NCBIfam" id="TIGR01469">
    <property type="entry name" value="cobA_cysG_Cterm"/>
    <property type="match status" value="1"/>
</dbReference>
<comment type="caution">
    <text evidence="9">The sequence shown here is derived from an EMBL/GenBank/DDBJ whole genome shotgun (WGS) entry which is preliminary data.</text>
</comment>
<feature type="domain" description="Tetrapyrrole methylase" evidence="7">
    <location>
        <begin position="3"/>
        <end position="212"/>
    </location>
</feature>
<dbReference type="Pfam" id="PF00590">
    <property type="entry name" value="TP_methylase"/>
    <property type="match status" value="1"/>
</dbReference>
<feature type="domain" description="Tetrapyrrole biosynthesis uroporphyrinogen III synthase" evidence="8">
    <location>
        <begin position="264"/>
        <end position="479"/>
    </location>
</feature>
<reference evidence="9" key="1">
    <citation type="submission" date="2021-01" db="EMBL/GenBank/DDBJ databases">
        <title>Genome public.</title>
        <authorList>
            <person name="Liu C."/>
            <person name="Sun Q."/>
        </authorList>
    </citation>
    <scope>NUCLEOTIDE SEQUENCE</scope>
    <source>
        <strain evidence="9">YIM B02565</strain>
    </source>
</reference>
<dbReference type="EC" id="2.1.1.107" evidence="1"/>
<evidence type="ECO:0000256" key="3">
    <source>
        <dbReference type="ARBA" id="ARBA00022679"/>
    </source>
</evidence>
<dbReference type="InterPro" id="IPR050161">
    <property type="entry name" value="Siro_Cobalamin_biosynth"/>
</dbReference>
<dbReference type="FunFam" id="3.30.950.10:FF:000001">
    <property type="entry name" value="Siroheme synthase"/>
    <property type="match status" value="1"/>
</dbReference>
<sequence length="490" mass="54579">MGKVYLIGAGPGDEELITLKGKRKLEECTAVLYDRLVGSNILNFLNKGCEVYYCGKEPGCHYKTQDEINNMLVKLAKEGHIVGRIKGGDPYVFGRGGEEALELIKEGIEFQVIPGVTSAISVLGYGGIPITQRGMSQSFHVITGMSANTLKINWSSLAKENGTLVFLMGLENLNNIVHNLVQNGKAAQTPTAVIMRGTSSKQKKVVGTLEDIYEKIVEAGLKSPCIIVVGEVVKLNDELNWYEKLPLFGANICVTRSKEQATKIKNKLKDLGAEVTELNSIEFKDMTYNLGEYKNKLNVYDHIVLTSVNAVNYFFDYLRNIEYDIRNIKASFSVLGKATSKALKERGVFPDRIAKEFLSEGLFKVMENDLKPNEKVLIPGSMQAKDYLTQEISKLGLQVDKVAIYETVQGDMKNIKAFEDVDIVLFTSPTTVNNLINIIDINEIREKICIAIGPVTYEALKEKEIDALVCEEHSQDGLINKITEVWRKMK</sequence>
<accession>A0A937K5U4</accession>
<protein>
    <recommendedName>
        <fullName evidence="1">uroporphyrinogen-III C-methyltransferase</fullName>
        <ecNumber evidence="1">2.1.1.107</ecNumber>
    </recommendedName>
</protein>
<dbReference type="GO" id="GO:0019354">
    <property type="term" value="P:siroheme biosynthetic process"/>
    <property type="evidence" value="ECO:0007669"/>
    <property type="project" value="InterPro"/>
</dbReference>
<proteinExistence type="inferred from homology"/>
<organism evidence="9 10">
    <name type="scientific">Clostridium paridis</name>
    <dbReference type="NCBI Taxonomy" id="2803863"/>
    <lineage>
        <taxon>Bacteria</taxon>
        <taxon>Bacillati</taxon>
        <taxon>Bacillota</taxon>
        <taxon>Clostridia</taxon>
        <taxon>Eubacteriales</taxon>
        <taxon>Clostridiaceae</taxon>
        <taxon>Clostridium</taxon>
    </lineage>
</organism>
<dbReference type="NCBIfam" id="NF004790">
    <property type="entry name" value="PRK06136.1"/>
    <property type="match status" value="1"/>
</dbReference>
<dbReference type="InterPro" id="IPR006366">
    <property type="entry name" value="CobA/CysG_C"/>
</dbReference>
<dbReference type="InterPro" id="IPR000878">
    <property type="entry name" value="4pyrrol_Mease"/>
</dbReference>
<dbReference type="Proteomes" id="UP000623681">
    <property type="component" value="Unassembled WGS sequence"/>
</dbReference>
<evidence type="ECO:0000256" key="4">
    <source>
        <dbReference type="ARBA" id="ARBA00022691"/>
    </source>
</evidence>
<name>A0A937K5U4_9CLOT</name>
<evidence type="ECO:0000256" key="6">
    <source>
        <dbReference type="RuleBase" id="RU003960"/>
    </source>
</evidence>
<dbReference type="GO" id="GO:0004852">
    <property type="term" value="F:uroporphyrinogen-III synthase activity"/>
    <property type="evidence" value="ECO:0007669"/>
    <property type="project" value="InterPro"/>
</dbReference>
<dbReference type="CDD" id="cd11642">
    <property type="entry name" value="SUMT"/>
    <property type="match status" value="1"/>
</dbReference>
<dbReference type="PROSITE" id="PS00840">
    <property type="entry name" value="SUMT_2"/>
    <property type="match status" value="1"/>
</dbReference>
<comment type="similarity">
    <text evidence="6">Belongs to the precorrin methyltransferase family.</text>
</comment>
<dbReference type="Gene3D" id="3.40.50.10090">
    <property type="match status" value="2"/>
</dbReference>
<keyword evidence="2 6" id="KW-0489">Methyltransferase</keyword>
<keyword evidence="4" id="KW-0949">S-adenosyl-L-methionine</keyword>
<dbReference type="InterPro" id="IPR035996">
    <property type="entry name" value="4pyrrol_Methylase_sf"/>
</dbReference>
<keyword evidence="5" id="KW-0627">Porphyrin biosynthesis</keyword>
<dbReference type="EMBL" id="JAESWA010000024">
    <property type="protein sequence ID" value="MBL4933449.1"/>
    <property type="molecule type" value="Genomic_DNA"/>
</dbReference>
<dbReference type="InterPro" id="IPR014777">
    <property type="entry name" value="4pyrrole_Mease_sub1"/>
</dbReference>
<dbReference type="InterPro" id="IPR014776">
    <property type="entry name" value="4pyrrole_Mease_sub2"/>
</dbReference>
<gene>
    <name evidence="9" type="primary">cobA</name>
    <name evidence="9" type="ORF">JK634_16785</name>
</gene>
<dbReference type="SUPFAM" id="SSF69618">
    <property type="entry name" value="HemD-like"/>
    <property type="match status" value="1"/>
</dbReference>
<dbReference type="PANTHER" id="PTHR45790:SF3">
    <property type="entry name" value="S-ADENOSYL-L-METHIONINE-DEPENDENT UROPORPHYRINOGEN III METHYLTRANSFERASE, CHLOROPLASTIC"/>
    <property type="match status" value="1"/>
</dbReference>
<keyword evidence="10" id="KW-1185">Reference proteome</keyword>
<evidence type="ECO:0000256" key="1">
    <source>
        <dbReference type="ARBA" id="ARBA00012162"/>
    </source>
</evidence>
<dbReference type="Gene3D" id="3.40.1010.10">
    <property type="entry name" value="Cobalt-precorrin-4 Transmethylase, Domain 1"/>
    <property type="match status" value="1"/>
</dbReference>